<evidence type="ECO:0000259" key="3">
    <source>
        <dbReference type="Pfam" id="PF05368"/>
    </source>
</evidence>
<comment type="similarity">
    <text evidence="1">Belongs to the NmrA-type oxidoreductase family.</text>
</comment>
<keyword evidence="2" id="KW-0521">NADP</keyword>
<dbReference type="EMBL" id="JAFIMR010000021">
    <property type="protein sequence ID" value="KAI1865623.1"/>
    <property type="molecule type" value="Genomic_DNA"/>
</dbReference>
<keyword evidence="5" id="KW-1185">Reference proteome</keyword>
<organism evidence="4 5">
    <name type="scientific">Neoarthrinium moseri</name>
    <dbReference type="NCBI Taxonomy" id="1658444"/>
    <lineage>
        <taxon>Eukaryota</taxon>
        <taxon>Fungi</taxon>
        <taxon>Dikarya</taxon>
        <taxon>Ascomycota</taxon>
        <taxon>Pezizomycotina</taxon>
        <taxon>Sordariomycetes</taxon>
        <taxon>Xylariomycetidae</taxon>
        <taxon>Amphisphaeriales</taxon>
        <taxon>Apiosporaceae</taxon>
        <taxon>Neoarthrinium</taxon>
    </lineage>
</organism>
<evidence type="ECO:0000313" key="5">
    <source>
        <dbReference type="Proteomes" id="UP000829685"/>
    </source>
</evidence>
<sequence length="333" mass="35936">MVAIFVAGATGKQGGSTARALLAAGHTVHVYVRSRTSAASQALASAGAMLFEGDWDDGKDQDGASLRAALAGTRAAFFISWPSFSDADAEVRAAGRILAAARGTPSVRHVVYSTVHAMRLYGEDAPGLRRNAFLAGYFRSKAAGEEMVRGFADEGGGAGTQGAAARTYTILRPSEFMTNYIQPWADFQFPDLIKTGVWNTAFPPDFGMRLVDPEDVGKIAAEALLHPEAWAGRVVEITGEVLPLQEEFQLLGEFAGRELGVRTYERAEAETIAEQNPLVQSQLLRMDWGDGRETVAKDDLGLGLGFRLTSFREYLDANRAAVVDTYKNVPMNH</sequence>
<name>A0A9P9WIW4_9PEZI</name>
<dbReference type="Pfam" id="PF05368">
    <property type="entry name" value="NmrA"/>
    <property type="match status" value="1"/>
</dbReference>
<protein>
    <recommendedName>
        <fullName evidence="3">NmrA-like domain-containing protein</fullName>
    </recommendedName>
</protein>
<dbReference type="InterPro" id="IPR051164">
    <property type="entry name" value="NmrA-like_oxidored"/>
</dbReference>
<feature type="domain" description="NmrA-like" evidence="3">
    <location>
        <begin position="4"/>
        <end position="259"/>
    </location>
</feature>
<comment type="caution">
    <text evidence="4">The sequence shown here is derived from an EMBL/GenBank/DDBJ whole genome shotgun (WGS) entry which is preliminary data.</text>
</comment>
<dbReference type="SUPFAM" id="SSF51735">
    <property type="entry name" value="NAD(P)-binding Rossmann-fold domains"/>
    <property type="match status" value="1"/>
</dbReference>
<dbReference type="PANTHER" id="PTHR42748">
    <property type="entry name" value="NITROGEN METABOLITE REPRESSION PROTEIN NMRA FAMILY MEMBER"/>
    <property type="match status" value="1"/>
</dbReference>
<dbReference type="InterPro" id="IPR036291">
    <property type="entry name" value="NAD(P)-bd_dom_sf"/>
</dbReference>
<evidence type="ECO:0000313" key="4">
    <source>
        <dbReference type="EMBL" id="KAI1865623.1"/>
    </source>
</evidence>
<reference evidence="4" key="1">
    <citation type="submission" date="2021-03" db="EMBL/GenBank/DDBJ databases">
        <title>Revisited historic fungal species revealed as producer of novel bioactive compounds through whole genome sequencing and comparative genomics.</title>
        <authorList>
            <person name="Vignolle G.A."/>
            <person name="Hochenegger N."/>
            <person name="Mach R.L."/>
            <person name="Mach-Aigner A.R."/>
            <person name="Javad Rahimi M."/>
            <person name="Salim K.A."/>
            <person name="Chan C.M."/>
            <person name="Lim L.B.L."/>
            <person name="Cai F."/>
            <person name="Druzhinina I.S."/>
            <person name="U'Ren J.M."/>
            <person name="Derntl C."/>
        </authorList>
    </citation>
    <scope>NUCLEOTIDE SEQUENCE</scope>
    <source>
        <strain evidence="4">TUCIM 5799</strain>
    </source>
</reference>
<proteinExistence type="inferred from homology"/>
<gene>
    <name evidence="4" type="ORF">JX265_007946</name>
</gene>
<accession>A0A9P9WIW4</accession>
<dbReference type="InterPro" id="IPR008030">
    <property type="entry name" value="NmrA-like"/>
</dbReference>
<dbReference type="PANTHER" id="PTHR42748:SF7">
    <property type="entry name" value="NMRA LIKE REDOX SENSOR 1-RELATED"/>
    <property type="match status" value="1"/>
</dbReference>
<evidence type="ECO:0000256" key="2">
    <source>
        <dbReference type="ARBA" id="ARBA00022857"/>
    </source>
</evidence>
<evidence type="ECO:0000256" key="1">
    <source>
        <dbReference type="ARBA" id="ARBA00006328"/>
    </source>
</evidence>
<dbReference type="AlphaFoldDB" id="A0A9P9WIW4"/>
<dbReference type="Gene3D" id="3.40.50.720">
    <property type="entry name" value="NAD(P)-binding Rossmann-like Domain"/>
    <property type="match status" value="1"/>
</dbReference>
<dbReference type="Proteomes" id="UP000829685">
    <property type="component" value="Unassembled WGS sequence"/>
</dbReference>
<dbReference type="GO" id="GO:0005634">
    <property type="term" value="C:nucleus"/>
    <property type="evidence" value="ECO:0007669"/>
    <property type="project" value="TreeGrafter"/>
</dbReference>